<proteinExistence type="predicted"/>
<dbReference type="Proteomes" id="UP000004995">
    <property type="component" value="Unassembled WGS sequence"/>
</dbReference>
<keyword evidence="2" id="KW-0472">Membrane</keyword>
<keyword evidence="2" id="KW-0812">Transmembrane</keyword>
<evidence type="ECO:0000256" key="2">
    <source>
        <dbReference type="SAM" id="Phobius"/>
    </source>
</evidence>
<sequence>MRRPGATAGEAARHVRPRGRRPAGSAGSPRCGLHPTLAAARGMIISCFNLMCLNFLVLISPIFCFRNFVHNVSKFLYRTYA</sequence>
<evidence type="ECO:0000313" key="4">
    <source>
        <dbReference type="Proteomes" id="UP000004995"/>
    </source>
</evidence>
<protein>
    <submittedName>
        <fullName evidence="3">Uncharacterized protein</fullName>
    </submittedName>
</protein>
<feature type="region of interest" description="Disordered" evidence="1">
    <location>
        <begin position="1"/>
        <end position="30"/>
    </location>
</feature>
<dbReference type="AlphaFoldDB" id="K3Y0H1"/>
<name>K3Y0H1_SETIT</name>
<organism evidence="3 4">
    <name type="scientific">Setaria italica</name>
    <name type="common">Foxtail millet</name>
    <name type="synonym">Panicum italicum</name>
    <dbReference type="NCBI Taxonomy" id="4555"/>
    <lineage>
        <taxon>Eukaryota</taxon>
        <taxon>Viridiplantae</taxon>
        <taxon>Streptophyta</taxon>
        <taxon>Embryophyta</taxon>
        <taxon>Tracheophyta</taxon>
        <taxon>Spermatophyta</taxon>
        <taxon>Magnoliopsida</taxon>
        <taxon>Liliopsida</taxon>
        <taxon>Poales</taxon>
        <taxon>Poaceae</taxon>
        <taxon>PACMAD clade</taxon>
        <taxon>Panicoideae</taxon>
        <taxon>Panicodae</taxon>
        <taxon>Paniceae</taxon>
        <taxon>Cenchrinae</taxon>
        <taxon>Setaria</taxon>
    </lineage>
</organism>
<dbReference type="HOGENOM" id="CLU_2578407_0_0_1"/>
<keyword evidence="2" id="KW-1133">Transmembrane helix</keyword>
<keyword evidence="4" id="KW-1185">Reference proteome</keyword>
<feature type="transmembrane region" description="Helical" evidence="2">
    <location>
        <begin position="43"/>
        <end position="65"/>
    </location>
</feature>
<reference evidence="4" key="1">
    <citation type="journal article" date="2012" name="Nat. Biotechnol.">
        <title>Reference genome sequence of the model plant Setaria.</title>
        <authorList>
            <person name="Bennetzen J.L."/>
            <person name="Schmutz J."/>
            <person name="Wang H."/>
            <person name="Percifield R."/>
            <person name="Hawkins J."/>
            <person name="Pontaroli A.C."/>
            <person name="Estep M."/>
            <person name="Feng L."/>
            <person name="Vaughn J.N."/>
            <person name="Grimwood J."/>
            <person name="Jenkins J."/>
            <person name="Barry K."/>
            <person name="Lindquist E."/>
            <person name="Hellsten U."/>
            <person name="Deshpande S."/>
            <person name="Wang X."/>
            <person name="Wu X."/>
            <person name="Mitros T."/>
            <person name="Triplett J."/>
            <person name="Yang X."/>
            <person name="Ye C.Y."/>
            <person name="Mauro-Herrera M."/>
            <person name="Wang L."/>
            <person name="Li P."/>
            <person name="Sharma M."/>
            <person name="Sharma R."/>
            <person name="Ronald P.C."/>
            <person name="Panaud O."/>
            <person name="Kellogg E.A."/>
            <person name="Brutnell T.P."/>
            <person name="Doust A.N."/>
            <person name="Tuskan G.A."/>
            <person name="Rokhsar D."/>
            <person name="Devos K.M."/>
        </authorList>
    </citation>
    <scope>NUCLEOTIDE SEQUENCE [LARGE SCALE GENOMIC DNA]</scope>
    <source>
        <strain evidence="4">cv. Yugu1</strain>
    </source>
</reference>
<dbReference type="Gramene" id="KQL10726">
    <property type="protein sequence ID" value="KQL10726"/>
    <property type="gene ID" value="SETIT_007682mg"/>
</dbReference>
<accession>K3Y0H1</accession>
<dbReference type="EnsemblPlants" id="KQL10726">
    <property type="protein sequence ID" value="KQL10726"/>
    <property type="gene ID" value="SETIT_007682mg"/>
</dbReference>
<dbReference type="InParanoid" id="K3Y0H1"/>
<reference evidence="3" key="2">
    <citation type="submission" date="2018-08" db="UniProtKB">
        <authorList>
            <consortium name="EnsemblPlants"/>
        </authorList>
    </citation>
    <scope>IDENTIFICATION</scope>
    <source>
        <strain evidence="3">Yugu1</strain>
    </source>
</reference>
<dbReference type="EMBL" id="AGNK02002493">
    <property type="status" value="NOT_ANNOTATED_CDS"/>
    <property type="molecule type" value="Genomic_DNA"/>
</dbReference>
<evidence type="ECO:0000256" key="1">
    <source>
        <dbReference type="SAM" id="MobiDB-lite"/>
    </source>
</evidence>
<evidence type="ECO:0000313" key="3">
    <source>
        <dbReference type="EnsemblPlants" id="KQL10726"/>
    </source>
</evidence>